<keyword evidence="4" id="KW-1185">Reference proteome</keyword>
<sequence>MSLKAILEIALHTESFRNVDLFHQGLYHLRFSVSTGLVPHKITAYPYMIVTTSIPKVKKSQKQDPHHVIPACKDEASQTISSSAFLIRYCEEEVELNEIACFRIEIDDKVEQEKGEIRIEAELMFSELEGEVTVEKAYEMAAQNLLDFKMVTKSTLVVYSPLEGVHEYFPLVFNENYFSIVNLMAHVALLDFRYRVVPLNSLANKTWKVKQVYNSFAEFLFRDSKGKPKTFVGAEETDKVYREYVEKILNSFEKLKTTFVMIAGKCLTNKEKLSFSQLCSLPRLGFPNICGPLRKNYLDSLNDSALECIEENEEHPELSLSSISGIDDERQNTSYRFSERVASHDPCKIANLLLSDINLMAGSLFQLWHRLLELIKLVPRPLSTLLQEISEEKIKDRLSESIIRVVHRTKDFSIAHEENIGELHEQLASQKRSDKKYQKRTVMPIEEETQSQSIDIRPIVFEDICIREKNSILNSVQPVSSSTDESIENDNSISYRLSKLYKGVHLIVLVHGFQGNHFDMRLMKNNIALIHPEALFLCSNSNEESTEGDIGEMGVRLAQEVMNFISEWCPNRSLGRLSFIGHSMGGLIIRAALPYLEQFSSKMHMYMSLSSPHLGYMYNSSKIIDAGMWFLKKWRKSKCLQQLSTSENPNLRSCFLYELSTKKGLGWFKHITLVSSYQDQYAPYDSARMELSVKTGNEPERAEIYEEMARNLLSGMNVEALCRLDINFRMPEKSLDTLIGRAAHIQFLENQTLMKMIIYRYPDLFS</sequence>
<dbReference type="Pfam" id="PF05057">
    <property type="entry name" value="DUF676"/>
    <property type="match status" value="1"/>
</dbReference>
<name>A0A1R2BX50_9CILI</name>
<accession>A0A1R2BX50</accession>
<evidence type="ECO:0000313" key="3">
    <source>
        <dbReference type="EMBL" id="OMJ81207.1"/>
    </source>
</evidence>
<reference evidence="3 4" key="1">
    <citation type="submission" date="2016-11" db="EMBL/GenBank/DDBJ databases">
        <title>The macronuclear genome of Stentor coeruleus: a giant cell with tiny introns.</title>
        <authorList>
            <person name="Slabodnick M."/>
            <person name="Ruby J.G."/>
            <person name="Reiff S.B."/>
            <person name="Swart E.C."/>
            <person name="Gosai S."/>
            <person name="Prabakaran S."/>
            <person name="Witkowska E."/>
            <person name="Larue G.E."/>
            <person name="Fisher S."/>
            <person name="Freeman R.M."/>
            <person name="Gunawardena J."/>
            <person name="Chu W."/>
            <person name="Stover N.A."/>
            <person name="Gregory B.D."/>
            <person name="Nowacki M."/>
            <person name="Derisi J."/>
            <person name="Roy S.W."/>
            <person name="Marshall W.F."/>
            <person name="Sood P."/>
        </authorList>
    </citation>
    <scope>NUCLEOTIDE SEQUENCE [LARGE SCALE GENOMIC DNA]</scope>
    <source>
        <strain evidence="3">WM001</strain>
    </source>
</reference>
<dbReference type="InterPro" id="IPR007751">
    <property type="entry name" value="DUF676_lipase-like"/>
</dbReference>
<dbReference type="InterPro" id="IPR044294">
    <property type="entry name" value="Lipase-like"/>
</dbReference>
<comment type="similarity">
    <text evidence="1">Belongs to the FAM135 family.</text>
</comment>
<dbReference type="PANTHER" id="PTHR12482">
    <property type="entry name" value="LIPASE ROG1-RELATED-RELATED"/>
    <property type="match status" value="1"/>
</dbReference>
<gene>
    <name evidence="3" type="ORF">SteCoe_18384</name>
</gene>
<organism evidence="3 4">
    <name type="scientific">Stentor coeruleus</name>
    <dbReference type="NCBI Taxonomy" id="5963"/>
    <lineage>
        <taxon>Eukaryota</taxon>
        <taxon>Sar</taxon>
        <taxon>Alveolata</taxon>
        <taxon>Ciliophora</taxon>
        <taxon>Postciliodesmatophora</taxon>
        <taxon>Heterotrichea</taxon>
        <taxon>Heterotrichida</taxon>
        <taxon>Stentoridae</taxon>
        <taxon>Stentor</taxon>
    </lineage>
</organism>
<evidence type="ECO:0000256" key="1">
    <source>
        <dbReference type="ARBA" id="ARBA00007949"/>
    </source>
</evidence>
<feature type="domain" description="DUF676" evidence="2">
    <location>
        <begin position="502"/>
        <end position="686"/>
    </location>
</feature>
<proteinExistence type="inferred from homology"/>
<dbReference type="OrthoDB" id="273452at2759"/>
<dbReference type="AlphaFoldDB" id="A0A1R2BX50"/>
<comment type="caution">
    <text evidence="3">The sequence shown here is derived from an EMBL/GenBank/DDBJ whole genome shotgun (WGS) entry which is preliminary data.</text>
</comment>
<dbReference type="Gene3D" id="3.40.50.1820">
    <property type="entry name" value="alpha/beta hydrolase"/>
    <property type="match status" value="1"/>
</dbReference>
<dbReference type="EMBL" id="MPUH01000389">
    <property type="protein sequence ID" value="OMJ81207.1"/>
    <property type="molecule type" value="Genomic_DNA"/>
</dbReference>
<dbReference type="FunFam" id="3.40.50.1820:FF:000343">
    <property type="entry name" value="Uncharacterized protein"/>
    <property type="match status" value="1"/>
</dbReference>
<dbReference type="InterPro" id="IPR029058">
    <property type="entry name" value="AB_hydrolase_fold"/>
</dbReference>
<dbReference type="SUPFAM" id="SSF53474">
    <property type="entry name" value="alpha/beta-Hydrolases"/>
    <property type="match status" value="1"/>
</dbReference>
<dbReference type="InterPro" id="IPR022122">
    <property type="entry name" value="DUF3657"/>
</dbReference>
<protein>
    <recommendedName>
        <fullName evidence="2">DUF676 domain-containing protein</fullName>
    </recommendedName>
</protein>
<dbReference type="PANTHER" id="PTHR12482:SF5">
    <property type="entry name" value="DUF676 DOMAIN-CONTAINING PROTEIN"/>
    <property type="match status" value="1"/>
</dbReference>
<evidence type="ECO:0000313" key="4">
    <source>
        <dbReference type="Proteomes" id="UP000187209"/>
    </source>
</evidence>
<evidence type="ECO:0000259" key="2">
    <source>
        <dbReference type="Pfam" id="PF05057"/>
    </source>
</evidence>
<dbReference type="Pfam" id="PF12394">
    <property type="entry name" value="DUF3657"/>
    <property type="match status" value="1"/>
</dbReference>
<dbReference type="Proteomes" id="UP000187209">
    <property type="component" value="Unassembled WGS sequence"/>
</dbReference>